<dbReference type="AlphaFoldDB" id="A0A0F9FL90"/>
<gene>
    <name evidence="1" type="ORF">LCGC14_2291840</name>
</gene>
<comment type="caution">
    <text evidence="1">The sequence shown here is derived from an EMBL/GenBank/DDBJ whole genome shotgun (WGS) entry which is preliminary data.</text>
</comment>
<organism evidence="1">
    <name type="scientific">marine sediment metagenome</name>
    <dbReference type="NCBI Taxonomy" id="412755"/>
    <lineage>
        <taxon>unclassified sequences</taxon>
        <taxon>metagenomes</taxon>
        <taxon>ecological metagenomes</taxon>
    </lineage>
</organism>
<name>A0A0F9FL90_9ZZZZ</name>
<evidence type="ECO:0000313" key="1">
    <source>
        <dbReference type="EMBL" id="KKL51802.1"/>
    </source>
</evidence>
<accession>A0A0F9FL90</accession>
<reference evidence="1" key="1">
    <citation type="journal article" date="2015" name="Nature">
        <title>Complex archaea that bridge the gap between prokaryotes and eukaryotes.</title>
        <authorList>
            <person name="Spang A."/>
            <person name="Saw J.H."/>
            <person name="Jorgensen S.L."/>
            <person name="Zaremba-Niedzwiedzka K."/>
            <person name="Martijn J."/>
            <person name="Lind A.E."/>
            <person name="van Eijk R."/>
            <person name="Schleper C."/>
            <person name="Guy L."/>
            <person name="Ettema T.J."/>
        </authorList>
    </citation>
    <scope>NUCLEOTIDE SEQUENCE</scope>
</reference>
<sequence>MGELIILQPIRDIFLEPQKEISNYKRRIVRRGYEREDSLEMLDKFKKFSKLKSLNVLDPFEHLGETEVEFIDFILKERIRKELNYKFLVDLGDGFYLLVLPECPHEFIYKIMIFFKSNLEMLEKDMIRFINKKKDEIFNHFQLKSRVSIDCKIEKNKDLIKSFINLFSISKNDLHQISFGTANRSSQPLRDLEVLIGDKKIYISIEFFSRYVIKSSNPGQFFQSREYLHFLQVE</sequence>
<dbReference type="EMBL" id="LAZR01032122">
    <property type="protein sequence ID" value="KKL51802.1"/>
    <property type="molecule type" value="Genomic_DNA"/>
</dbReference>
<protein>
    <submittedName>
        <fullName evidence="1">Uncharacterized protein</fullName>
    </submittedName>
</protein>
<proteinExistence type="predicted"/>